<name>A0AAD7DBS3_MYCRO</name>
<keyword evidence="5" id="KW-1185">Reference proteome</keyword>
<organism evidence="4 5">
    <name type="scientific">Mycena rosella</name>
    <name type="common">Pink bonnet</name>
    <name type="synonym">Agaricus rosellus</name>
    <dbReference type="NCBI Taxonomy" id="1033263"/>
    <lineage>
        <taxon>Eukaryota</taxon>
        <taxon>Fungi</taxon>
        <taxon>Dikarya</taxon>
        <taxon>Basidiomycota</taxon>
        <taxon>Agaricomycotina</taxon>
        <taxon>Agaricomycetes</taxon>
        <taxon>Agaricomycetidae</taxon>
        <taxon>Agaricales</taxon>
        <taxon>Marasmiineae</taxon>
        <taxon>Mycenaceae</taxon>
        <taxon>Mycena</taxon>
    </lineage>
</organism>
<reference evidence="4" key="1">
    <citation type="submission" date="2023-03" db="EMBL/GenBank/DDBJ databases">
        <title>Massive genome expansion in bonnet fungi (Mycena s.s.) driven by repeated elements and novel gene families across ecological guilds.</title>
        <authorList>
            <consortium name="Lawrence Berkeley National Laboratory"/>
            <person name="Harder C.B."/>
            <person name="Miyauchi S."/>
            <person name="Viragh M."/>
            <person name="Kuo A."/>
            <person name="Thoen E."/>
            <person name="Andreopoulos B."/>
            <person name="Lu D."/>
            <person name="Skrede I."/>
            <person name="Drula E."/>
            <person name="Henrissat B."/>
            <person name="Morin E."/>
            <person name="Kohler A."/>
            <person name="Barry K."/>
            <person name="LaButti K."/>
            <person name="Morin E."/>
            <person name="Salamov A."/>
            <person name="Lipzen A."/>
            <person name="Mereny Z."/>
            <person name="Hegedus B."/>
            <person name="Baldrian P."/>
            <person name="Stursova M."/>
            <person name="Weitz H."/>
            <person name="Taylor A."/>
            <person name="Grigoriev I.V."/>
            <person name="Nagy L.G."/>
            <person name="Martin F."/>
            <person name="Kauserud H."/>
        </authorList>
    </citation>
    <scope>NUCLEOTIDE SEQUENCE</scope>
    <source>
        <strain evidence="4">CBHHK067</strain>
    </source>
</reference>
<dbReference type="PANTHER" id="PTHR10366:SF564">
    <property type="entry name" value="STEROL-4-ALPHA-CARBOXYLATE 3-DEHYDROGENASE, DECARBOXYLATING"/>
    <property type="match status" value="1"/>
</dbReference>
<keyword evidence="1" id="KW-0560">Oxidoreductase</keyword>
<dbReference type="Pfam" id="PF01370">
    <property type="entry name" value="Epimerase"/>
    <property type="match status" value="1"/>
</dbReference>
<evidence type="ECO:0000313" key="5">
    <source>
        <dbReference type="Proteomes" id="UP001221757"/>
    </source>
</evidence>
<accession>A0AAD7DBS3</accession>
<comment type="similarity">
    <text evidence="2">Belongs to the NAD(P)-dependent epimerase/dehydratase family. Dihydroflavonol-4-reductase subfamily.</text>
</comment>
<protein>
    <submittedName>
        <fullName evidence="4">D-lactaldehyde dehydrogenase</fullName>
    </submittedName>
</protein>
<dbReference type="PANTHER" id="PTHR10366">
    <property type="entry name" value="NAD DEPENDENT EPIMERASE/DEHYDRATASE"/>
    <property type="match status" value="1"/>
</dbReference>
<dbReference type="Proteomes" id="UP001221757">
    <property type="component" value="Unassembled WGS sequence"/>
</dbReference>
<comment type="caution">
    <text evidence="4">The sequence shown here is derived from an EMBL/GenBank/DDBJ whole genome shotgun (WGS) entry which is preliminary data.</text>
</comment>
<evidence type="ECO:0000259" key="3">
    <source>
        <dbReference type="Pfam" id="PF01370"/>
    </source>
</evidence>
<dbReference type="AlphaFoldDB" id="A0AAD7DBS3"/>
<gene>
    <name evidence="4" type="ORF">B0H17DRAFT_940117</name>
</gene>
<dbReference type="InterPro" id="IPR050425">
    <property type="entry name" value="NAD(P)_dehydrat-like"/>
</dbReference>
<dbReference type="InterPro" id="IPR036291">
    <property type="entry name" value="NAD(P)-bd_dom_sf"/>
</dbReference>
<evidence type="ECO:0000313" key="4">
    <source>
        <dbReference type="EMBL" id="KAJ7686708.1"/>
    </source>
</evidence>
<sequence length="359" mass="38824">MPAITDISNARILVSGANGFLASWIVGDLLRKGYSVRAAVREKAKGRNLLKMYEEYGRKLELSLVNDMNTEGAFDDAVKGVQGIIHTASPVHLDASHPKGKITMIDPAVNGQLAMLTSAMKHGSSVQRIIITSSCAAILDTVPDPTKDSATVSELNWNMRPVEQCEKLNSHATGLDMYSASKTLAEKAAWDFVDANKSTISWDLTMLNPPWIFGPVKHEVSSLASLNSSCKMWADAVLNGDLGGYPDPLHFPGHGWVDVRDVSEAHVRALTVPAAGGERIIVCAGAFVWQDFSVIFPVDSANALLPAPAMSLAKGTLGTVHRAITFDTAKERRILGIDYKTMTDSTQDILTDYVARGWC</sequence>
<dbReference type="Gene3D" id="3.40.50.720">
    <property type="entry name" value="NAD(P)-binding Rossmann-like Domain"/>
    <property type="match status" value="1"/>
</dbReference>
<evidence type="ECO:0000256" key="2">
    <source>
        <dbReference type="ARBA" id="ARBA00023445"/>
    </source>
</evidence>
<dbReference type="EMBL" id="JARKIE010000094">
    <property type="protein sequence ID" value="KAJ7686708.1"/>
    <property type="molecule type" value="Genomic_DNA"/>
</dbReference>
<feature type="domain" description="NAD-dependent epimerase/dehydratase" evidence="3">
    <location>
        <begin position="12"/>
        <end position="281"/>
    </location>
</feature>
<evidence type="ECO:0000256" key="1">
    <source>
        <dbReference type="ARBA" id="ARBA00023002"/>
    </source>
</evidence>
<dbReference type="GO" id="GO:0016616">
    <property type="term" value="F:oxidoreductase activity, acting on the CH-OH group of donors, NAD or NADP as acceptor"/>
    <property type="evidence" value="ECO:0007669"/>
    <property type="project" value="TreeGrafter"/>
</dbReference>
<proteinExistence type="inferred from homology"/>
<dbReference type="InterPro" id="IPR001509">
    <property type="entry name" value="Epimerase_deHydtase"/>
</dbReference>
<dbReference type="SUPFAM" id="SSF51735">
    <property type="entry name" value="NAD(P)-binding Rossmann-fold domains"/>
    <property type="match status" value="1"/>
</dbReference>